<evidence type="ECO:0000313" key="9">
    <source>
        <dbReference type="EMBL" id="CUS05949.1"/>
    </source>
</evidence>
<evidence type="ECO:0000256" key="6">
    <source>
        <dbReference type="ARBA" id="ARBA00023136"/>
    </source>
</evidence>
<evidence type="ECO:0000256" key="4">
    <source>
        <dbReference type="ARBA" id="ARBA00022692"/>
    </source>
</evidence>
<dbReference type="EMBL" id="LN890656">
    <property type="protein sequence ID" value="CUS05949.1"/>
    <property type="molecule type" value="Genomic_DNA"/>
</dbReference>
<feature type="transmembrane region" description="Helical" evidence="7">
    <location>
        <begin position="166"/>
        <end position="187"/>
    </location>
</feature>
<evidence type="ECO:0000256" key="5">
    <source>
        <dbReference type="ARBA" id="ARBA00022989"/>
    </source>
</evidence>
<evidence type="ECO:0000256" key="7">
    <source>
        <dbReference type="SAM" id="Phobius"/>
    </source>
</evidence>
<dbReference type="InterPro" id="IPR050445">
    <property type="entry name" value="Bact_polysacc_biosynth/exp"/>
</dbReference>
<evidence type="ECO:0000256" key="3">
    <source>
        <dbReference type="ARBA" id="ARBA00022475"/>
    </source>
</evidence>
<dbReference type="Proteomes" id="UP000215027">
    <property type="component" value="Chromosome II"/>
</dbReference>
<dbReference type="InterPro" id="IPR003856">
    <property type="entry name" value="LPS_length_determ_N"/>
</dbReference>
<dbReference type="GO" id="GO:0005886">
    <property type="term" value="C:plasma membrane"/>
    <property type="evidence" value="ECO:0007669"/>
    <property type="project" value="UniProtKB-SubCell"/>
</dbReference>
<feature type="domain" description="Polysaccharide chain length determinant N-terminal" evidence="8">
    <location>
        <begin position="2"/>
        <end position="73"/>
    </location>
</feature>
<dbReference type="KEGG" id="pbf:CFX0092_B0415"/>
<evidence type="ECO:0000256" key="2">
    <source>
        <dbReference type="ARBA" id="ARBA00006683"/>
    </source>
</evidence>
<protein>
    <submittedName>
        <fullName evidence="9">Capsular polysaccharide biosynthesis protein</fullName>
    </submittedName>
</protein>
<reference evidence="9" key="1">
    <citation type="submission" date="2016-01" db="EMBL/GenBank/DDBJ databases">
        <authorList>
            <person name="Mcilroy J.S."/>
            <person name="Karst M S."/>
            <person name="Albertsen M."/>
        </authorList>
    </citation>
    <scope>NUCLEOTIDE SEQUENCE</scope>
    <source>
        <strain evidence="9">Cfx-K</strain>
    </source>
</reference>
<gene>
    <name evidence="9" type="ORF">CFX0092_B0415</name>
</gene>
<accession>A0A160T8A9</accession>
<dbReference type="GO" id="GO:0004713">
    <property type="term" value="F:protein tyrosine kinase activity"/>
    <property type="evidence" value="ECO:0007669"/>
    <property type="project" value="TreeGrafter"/>
</dbReference>
<proteinExistence type="inferred from homology"/>
<keyword evidence="5 7" id="KW-1133">Transmembrane helix</keyword>
<keyword evidence="3" id="KW-1003">Cell membrane</keyword>
<keyword evidence="10" id="KW-1185">Reference proteome</keyword>
<keyword evidence="6 7" id="KW-0472">Membrane</keyword>
<dbReference type="Pfam" id="PF02706">
    <property type="entry name" value="Wzz"/>
    <property type="match status" value="1"/>
</dbReference>
<dbReference type="OrthoDB" id="159300at2"/>
<evidence type="ECO:0000259" key="8">
    <source>
        <dbReference type="Pfam" id="PF02706"/>
    </source>
</evidence>
<dbReference type="AlphaFoldDB" id="A0A160T8A9"/>
<comment type="subcellular location">
    <subcellularLocation>
        <location evidence="1">Cell membrane</location>
        <topology evidence="1">Multi-pass membrane protein</topology>
    </subcellularLocation>
</comment>
<name>A0A160T8A9_9CHLR</name>
<keyword evidence="4 7" id="KW-0812">Transmembrane</keyword>
<dbReference type="RefSeq" id="WP_095045291.1">
    <property type="nucleotide sequence ID" value="NZ_LN890656.1"/>
</dbReference>
<organism evidence="9 10">
    <name type="scientific">Candidatus Promineifilum breve</name>
    <dbReference type="NCBI Taxonomy" id="1806508"/>
    <lineage>
        <taxon>Bacteria</taxon>
        <taxon>Bacillati</taxon>
        <taxon>Chloroflexota</taxon>
        <taxon>Ardenticatenia</taxon>
        <taxon>Candidatus Promineifilales</taxon>
        <taxon>Candidatus Promineifilaceae</taxon>
        <taxon>Candidatus Promineifilum</taxon>
    </lineage>
</organism>
<evidence type="ECO:0000256" key="1">
    <source>
        <dbReference type="ARBA" id="ARBA00004651"/>
    </source>
</evidence>
<comment type="similarity">
    <text evidence="2">Belongs to the CpsC/CapA family.</text>
</comment>
<evidence type="ECO:0000313" key="10">
    <source>
        <dbReference type="Proteomes" id="UP000215027"/>
    </source>
</evidence>
<sequence length="216" mass="24190">MELSDYFRILRQRGWLVLLLMALTAAAAFGFSKIQTPVYESTLRLLVKPSRTDYGQAQAAKELLSGYQQWLYSSYRAQGIIDALQLDMTAGELLGNMRVASDGGSYVITLAVENTDPNLANDIARTWGDIFRQQQNEDNDRLRLEDRIFIEFIDDPQVGLERPRTMINTAAGAVFGLLLGVALIFLLEWLASGVMRRGEDVERYLGIPVIGAIPQE</sequence>
<dbReference type="PANTHER" id="PTHR32309">
    <property type="entry name" value="TYROSINE-PROTEIN KINASE"/>
    <property type="match status" value="1"/>
</dbReference>
<dbReference type="PANTHER" id="PTHR32309:SF13">
    <property type="entry name" value="FERRIC ENTEROBACTIN TRANSPORT PROTEIN FEPE"/>
    <property type="match status" value="1"/>
</dbReference>